<dbReference type="OrthoDB" id="6630711at2759"/>
<protein>
    <recommendedName>
        <fullName evidence="3">Reverse transcriptase domain</fullName>
    </recommendedName>
</protein>
<reference evidence="1 2" key="1">
    <citation type="submission" date="2019-08" db="EMBL/GenBank/DDBJ databases">
        <authorList>
            <person name="Alioto T."/>
            <person name="Alioto T."/>
            <person name="Gomez Garrido J."/>
        </authorList>
    </citation>
    <scope>NUCLEOTIDE SEQUENCE [LARGE SCALE GENOMIC DNA]</scope>
</reference>
<evidence type="ECO:0000313" key="2">
    <source>
        <dbReference type="Proteomes" id="UP000325440"/>
    </source>
</evidence>
<gene>
    <name evidence="1" type="ORF">CINCED_3A016290</name>
</gene>
<name>A0A5E4NDT5_9HEMI</name>
<keyword evidence="2" id="KW-1185">Reference proteome</keyword>
<dbReference type="Proteomes" id="UP000325440">
    <property type="component" value="Unassembled WGS sequence"/>
</dbReference>
<proteinExistence type="predicted"/>
<dbReference type="EMBL" id="CABPRJ010002334">
    <property type="protein sequence ID" value="VVC43007.1"/>
    <property type="molecule type" value="Genomic_DNA"/>
</dbReference>
<evidence type="ECO:0000313" key="1">
    <source>
        <dbReference type="EMBL" id="VVC43007.1"/>
    </source>
</evidence>
<accession>A0A5E4NDT5</accession>
<sequence length="71" mass="8156">MVNHTELIRILPSVGMKTSSIKWFTSYLFKRNQIVMINGVLSEEREIICGVPQGTSVPQCTRSDLFYIIHK</sequence>
<dbReference type="AlphaFoldDB" id="A0A5E4NDT5"/>
<organism evidence="1 2">
    <name type="scientific">Cinara cedri</name>
    <dbReference type="NCBI Taxonomy" id="506608"/>
    <lineage>
        <taxon>Eukaryota</taxon>
        <taxon>Metazoa</taxon>
        <taxon>Ecdysozoa</taxon>
        <taxon>Arthropoda</taxon>
        <taxon>Hexapoda</taxon>
        <taxon>Insecta</taxon>
        <taxon>Pterygota</taxon>
        <taxon>Neoptera</taxon>
        <taxon>Paraneoptera</taxon>
        <taxon>Hemiptera</taxon>
        <taxon>Sternorrhyncha</taxon>
        <taxon>Aphidomorpha</taxon>
        <taxon>Aphidoidea</taxon>
        <taxon>Aphididae</taxon>
        <taxon>Lachninae</taxon>
        <taxon>Cinara</taxon>
    </lineage>
</organism>
<evidence type="ECO:0008006" key="3">
    <source>
        <dbReference type="Google" id="ProtNLM"/>
    </source>
</evidence>